<reference evidence="2 3" key="1">
    <citation type="submission" date="2019-12" db="EMBL/GenBank/DDBJ databases">
        <authorList>
            <person name="Alioto T."/>
            <person name="Alioto T."/>
            <person name="Gomez Garrido J."/>
        </authorList>
    </citation>
    <scope>NUCLEOTIDE SEQUENCE [LARGE SCALE GENOMIC DNA]</scope>
</reference>
<feature type="domain" description="PATROL1-like C-terminal" evidence="1">
    <location>
        <begin position="32"/>
        <end position="102"/>
    </location>
</feature>
<dbReference type="EMBL" id="CACTIH010007314">
    <property type="protein sequence ID" value="CAA3009204.1"/>
    <property type="molecule type" value="Genomic_DNA"/>
</dbReference>
<dbReference type="Pfam" id="PF25761">
    <property type="entry name" value="TPR_PATROL1"/>
    <property type="match status" value="1"/>
</dbReference>
<evidence type="ECO:0000259" key="1">
    <source>
        <dbReference type="Pfam" id="PF25761"/>
    </source>
</evidence>
<comment type="caution">
    <text evidence="2">The sequence shown here is derived from an EMBL/GenBank/DDBJ whole genome shotgun (WGS) entry which is preliminary data.</text>
</comment>
<dbReference type="OrthoDB" id="2015333at2759"/>
<dbReference type="AlphaFoldDB" id="A0A8S0TTE7"/>
<proteinExistence type="predicted"/>
<organism evidence="2 3">
    <name type="scientific">Olea europaea subsp. europaea</name>
    <dbReference type="NCBI Taxonomy" id="158383"/>
    <lineage>
        <taxon>Eukaryota</taxon>
        <taxon>Viridiplantae</taxon>
        <taxon>Streptophyta</taxon>
        <taxon>Embryophyta</taxon>
        <taxon>Tracheophyta</taxon>
        <taxon>Spermatophyta</taxon>
        <taxon>Magnoliopsida</taxon>
        <taxon>eudicotyledons</taxon>
        <taxon>Gunneridae</taxon>
        <taxon>Pentapetalae</taxon>
        <taxon>asterids</taxon>
        <taxon>lamiids</taxon>
        <taxon>Lamiales</taxon>
        <taxon>Oleaceae</taxon>
        <taxon>Oleeae</taxon>
        <taxon>Olea</taxon>
    </lineage>
</organism>
<evidence type="ECO:0000313" key="2">
    <source>
        <dbReference type="EMBL" id="CAA3009204.1"/>
    </source>
</evidence>
<keyword evidence="3" id="KW-1185">Reference proteome</keyword>
<accession>A0A8S0TTE7</accession>
<dbReference type="InterPro" id="IPR057984">
    <property type="entry name" value="PATROL1_C"/>
</dbReference>
<gene>
    <name evidence="2" type="ORF">OLEA9_A071669</name>
</gene>
<dbReference type="Gramene" id="OE9A071669T1">
    <property type="protein sequence ID" value="OE9A071669C1"/>
    <property type="gene ID" value="OE9A071669"/>
</dbReference>
<sequence length="109" mass="12149">MENFEIPVNVSENLVYDLADSLEYITLHLLHHVDVVGKEFEIVEWVVLLMTESTKQLVQDFSIMGCEFSGLGAAGVELKLPMPPANGPCNRSNPNTILRVYCVIGMIKL</sequence>
<protein>
    <recommendedName>
        <fullName evidence="1">PATROL1-like C-terminal domain-containing protein</fullName>
    </recommendedName>
</protein>
<name>A0A8S0TTE7_OLEEU</name>
<dbReference type="Proteomes" id="UP000594638">
    <property type="component" value="Unassembled WGS sequence"/>
</dbReference>
<evidence type="ECO:0000313" key="3">
    <source>
        <dbReference type="Proteomes" id="UP000594638"/>
    </source>
</evidence>